<dbReference type="InterPro" id="IPR002059">
    <property type="entry name" value="CSP_DNA-bd"/>
</dbReference>
<dbReference type="GO" id="GO:0003677">
    <property type="term" value="F:DNA binding"/>
    <property type="evidence" value="ECO:0007669"/>
    <property type="project" value="UniProtKB-KW"/>
</dbReference>
<organism evidence="3 4">
    <name type="scientific">Amycolatopsis marina</name>
    <dbReference type="NCBI Taxonomy" id="490629"/>
    <lineage>
        <taxon>Bacteria</taxon>
        <taxon>Bacillati</taxon>
        <taxon>Actinomycetota</taxon>
        <taxon>Actinomycetes</taxon>
        <taxon>Pseudonocardiales</taxon>
        <taxon>Pseudonocardiaceae</taxon>
        <taxon>Amycolatopsis</taxon>
    </lineage>
</organism>
<evidence type="ECO:0000259" key="2">
    <source>
        <dbReference type="PROSITE" id="PS51857"/>
    </source>
</evidence>
<dbReference type="Gene3D" id="2.40.50.140">
    <property type="entry name" value="Nucleic acid-binding proteins"/>
    <property type="match status" value="1"/>
</dbReference>
<dbReference type="RefSeq" id="WP_091674354.1">
    <property type="nucleotide sequence ID" value="NZ_FOKG01000010.1"/>
</dbReference>
<dbReference type="InterPro" id="IPR050181">
    <property type="entry name" value="Cold_shock_domain"/>
</dbReference>
<evidence type="ECO:0000313" key="3">
    <source>
        <dbReference type="EMBL" id="SFB40365.1"/>
    </source>
</evidence>
<sequence>MTLTTGKVVRFDEYKGYGFVAPDSGGEDVFIHVNDLTFDKSHVTPGLRVQFEIEDGERGLKASRVRLPESEARRAAPMSATKPVDDDMCDVLSEPEFLEEVTEIMLRAAPAMTAGQIVAVREELTRAARARGWVTG</sequence>
<keyword evidence="3" id="KW-0238">DNA-binding</keyword>
<dbReference type="PROSITE" id="PS51857">
    <property type="entry name" value="CSD_2"/>
    <property type="match status" value="1"/>
</dbReference>
<dbReference type="PANTHER" id="PTHR11544">
    <property type="entry name" value="COLD SHOCK DOMAIN CONTAINING PROTEINS"/>
    <property type="match status" value="1"/>
</dbReference>
<keyword evidence="4" id="KW-1185">Reference proteome</keyword>
<protein>
    <submittedName>
        <fullName evidence="3">Cold-shock DNA-binding protein family</fullName>
    </submittedName>
</protein>
<dbReference type="InterPro" id="IPR012340">
    <property type="entry name" value="NA-bd_OB-fold"/>
</dbReference>
<dbReference type="Pfam" id="PF00313">
    <property type="entry name" value="CSD"/>
    <property type="match status" value="1"/>
</dbReference>
<reference evidence="4" key="1">
    <citation type="submission" date="2016-10" db="EMBL/GenBank/DDBJ databases">
        <authorList>
            <person name="Varghese N."/>
            <person name="Submissions S."/>
        </authorList>
    </citation>
    <scope>NUCLEOTIDE SEQUENCE [LARGE SCALE GENOMIC DNA]</scope>
    <source>
        <strain evidence="4">CGMCC 4.3568</strain>
    </source>
</reference>
<dbReference type="InterPro" id="IPR011129">
    <property type="entry name" value="CSD"/>
</dbReference>
<feature type="region of interest" description="Disordered" evidence="1">
    <location>
        <begin position="62"/>
        <end position="87"/>
    </location>
</feature>
<dbReference type="EMBL" id="FOKG01000010">
    <property type="protein sequence ID" value="SFB40365.1"/>
    <property type="molecule type" value="Genomic_DNA"/>
</dbReference>
<dbReference type="SMART" id="SM00357">
    <property type="entry name" value="CSP"/>
    <property type="match status" value="1"/>
</dbReference>
<evidence type="ECO:0000256" key="1">
    <source>
        <dbReference type="SAM" id="MobiDB-lite"/>
    </source>
</evidence>
<evidence type="ECO:0000313" key="4">
    <source>
        <dbReference type="Proteomes" id="UP000243799"/>
    </source>
</evidence>
<feature type="compositionally biased region" description="Basic and acidic residues" evidence="1">
    <location>
        <begin position="62"/>
        <end position="74"/>
    </location>
</feature>
<dbReference type="Proteomes" id="UP000243799">
    <property type="component" value="Unassembled WGS sequence"/>
</dbReference>
<dbReference type="PRINTS" id="PR00050">
    <property type="entry name" value="COLDSHOCK"/>
</dbReference>
<feature type="domain" description="CSD" evidence="2">
    <location>
        <begin position="3"/>
        <end position="67"/>
    </location>
</feature>
<gene>
    <name evidence="3" type="ORF">SAMN05216266_11070</name>
</gene>
<dbReference type="OrthoDB" id="4382049at2"/>
<dbReference type="CDD" id="cd04458">
    <property type="entry name" value="CSP_CDS"/>
    <property type="match status" value="1"/>
</dbReference>
<name>A0A1I1AQQ3_9PSEU</name>
<proteinExistence type="predicted"/>
<dbReference type="AlphaFoldDB" id="A0A1I1AQQ3"/>
<accession>A0A1I1AQQ3</accession>
<dbReference type="STRING" id="490629.SAMN05216266_11070"/>
<dbReference type="SUPFAM" id="SSF50249">
    <property type="entry name" value="Nucleic acid-binding proteins"/>
    <property type="match status" value="1"/>
</dbReference>